<organism evidence="6 7">
    <name type="scientific">Longivirga aurantiaca</name>
    <dbReference type="NCBI Taxonomy" id="1837743"/>
    <lineage>
        <taxon>Bacteria</taxon>
        <taxon>Bacillati</taxon>
        <taxon>Actinomycetota</taxon>
        <taxon>Actinomycetes</taxon>
        <taxon>Sporichthyales</taxon>
        <taxon>Sporichthyaceae</taxon>
        <taxon>Longivirga</taxon>
    </lineage>
</organism>
<dbReference type="RefSeq" id="WP_386768037.1">
    <property type="nucleotide sequence ID" value="NZ_JBHSTI010000008.1"/>
</dbReference>
<evidence type="ECO:0000313" key="6">
    <source>
        <dbReference type="EMBL" id="MFC6239187.1"/>
    </source>
</evidence>
<sequence>MIEVVAPGPRALVEDLGRPGWAQYGVGPSGAYDRGALRLANRLVGNREEAAAVEALGGGLALRALVPVVVAVTGADGPVTVTASDGGAYEVGRRAPVHLATGATLALGQPSQGLRSYVAVRGGLAVRRTFASASTDTLAGLGPAPLAARDRLPLGSDGVRHPHVDHAPHRPSGGPLRVVPGPRDDWFAEGALGLLLAASWTVTPQSDRVGVRLDGPLLVRRPERGELPSEPVVTGALQVPPDGRPVLLGPDRPTTGGYPVIGVVVDADLDRAAQLRPGDQLRFRLA</sequence>
<feature type="compositionally biased region" description="Basic and acidic residues" evidence="4">
    <location>
        <begin position="148"/>
        <end position="168"/>
    </location>
</feature>
<keyword evidence="7" id="KW-1185">Reference proteome</keyword>
<keyword evidence="3" id="KW-0067">ATP-binding</keyword>
<dbReference type="InterPro" id="IPR029000">
    <property type="entry name" value="Cyclophilin-like_dom_sf"/>
</dbReference>
<keyword evidence="1" id="KW-0547">Nucleotide-binding</keyword>
<protein>
    <submittedName>
        <fullName evidence="6">Biotin-dependent carboxyltransferase family protein</fullName>
    </submittedName>
</protein>
<dbReference type="PANTHER" id="PTHR43309:SF3">
    <property type="entry name" value="5-OXOPROLINASE SUBUNIT C"/>
    <property type="match status" value="1"/>
</dbReference>
<feature type="domain" description="Carboxyltransferase" evidence="5">
    <location>
        <begin position="23"/>
        <end position="286"/>
    </location>
</feature>
<dbReference type="Proteomes" id="UP001596138">
    <property type="component" value="Unassembled WGS sequence"/>
</dbReference>
<accession>A0ABW1T4D9</accession>
<evidence type="ECO:0000313" key="7">
    <source>
        <dbReference type="Proteomes" id="UP001596138"/>
    </source>
</evidence>
<name>A0ABW1T4D9_9ACTN</name>
<proteinExistence type="predicted"/>
<dbReference type="InterPro" id="IPR003778">
    <property type="entry name" value="CT_A_B"/>
</dbReference>
<dbReference type="PANTHER" id="PTHR43309">
    <property type="entry name" value="5-OXOPROLINASE SUBUNIT C"/>
    <property type="match status" value="1"/>
</dbReference>
<dbReference type="EMBL" id="JBHSTI010000008">
    <property type="protein sequence ID" value="MFC6239187.1"/>
    <property type="molecule type" value="Genomic_DNA"/>
</dbReference>
<evidence type="ECO:0000256" key="4">
    <source>
        <dbReference type="SAM" id="MobiDB-lite"/>
    </source>
</evidence>
<evidence type="ECO:0000256" key="3">
    <source>
        <dbReference type="ARBA" id="ARBA00022840"/>
    </source>
</evidence>
<dbReference type="SMART" id="SM00797">
    <property type="entry name" value="AHS2"/>
    <property type="match status" value="1"/>
</dbReference>
<dbReference type="InterPro" id="IPR052708">
    <property type="entry name" value="PxpC"/>
</dbReference>
<evidence type="ECO:0000256" key="1">
    <source>
        <dbReference type="ARBA" id="ARBA00022741"/>
    </source>
</evidence>
<dbReference type="Gene3D" id="2.40.100.10">
    <property type="entry name" value="Cyclophilin-like"/>
    <property type="match status" value="1"/>
</dbReference>
<keyword evidence="2" id="KW-0378">Hydrolase</keyword>
<dbReference type="NCBIfam" id="TIGR00724">
    <property type="entry name" value="urea_amlyse_rel"/>
    <property type="match status" value="1"/>
</dbReference>
<reference evidence="7" key="1">
    <citation type="journal article" date="2019" name="Int. J. Syst. Evol. Microbiol.">
        <title>The Global Catalogue of Microorganisms (GCM) 10K type strain sequencing project: providing services to taxonomists for standard genome sequencing and annotation.</title>
        <authorList>
            <consortium name="The Broad Institute Genomics Platform"/>
            <consortium name="The Broad Institute Genome Sequencing Center for Infectious Disease"/>
            <person name="Wu L."/>
            <person name="Ma J."/>
        </authorList>
    </citation>
    <scope>NUCLEOTIDE SEQUENCE [LARGE SCALE GENOMIC DNA]</scope>
    <source>
        <strain evidence="7">CGMCC 4.7317</strain>
    </source>
</reference>
<feature type="region of interest" description="Disordered" evidence="4">
    <location>
        <begin position="141"/>
        <end position="177"/>
    </location>
</feature>
<dbReference type="Pfam" id="PF02626">
    <property type="entry name" value="CT_A_B"/>
    <property type="match status" value="1"/>
</dbReference>
<gene>
    <name evidence="6" type="ORF">ACFQGU_14995</name>
</gene>
<comment type="caution">
    <text evidence="6">The sequence shown here is derived from an EMBL/GenBank/DDBJ whole genome shotgun (WGS) entry which is preliminary data.</text>
</comment>
<dbReference type="SUPFAM" id="SSF50891">
    <property type="entry name" value="Cyclophilin-like"/>
    <property type="match status" value="1"/>
</dbReference>
<evidence type="ECO:0000259" key="5">
    <source>
        <dbReference type="SMART" id="SM00797"/>
    </source>
</evidence>
<evidence type="ECO:0000256" key="2">
    <source>
        <dbReference type="ARBA" id="ARBA00022801"/>
    </source>
</evidence>